<feature type="site" description="Positions MEP for the nucleophilic attack" evidence="7">
    <location>
        <position position="153"/>
    </location>
</feature>
<evidence type="ECO:0000256" key="3">
    <source>
        <dbReference type="ARBA" id="ARBA00009789"/>
    </source>
</evidence>
<comment type="caution">
    <text evidence="8">The sequence shown here is derived from an EMBL/GenBank/DDBJ whole genome shotgun (WGS) entry which is preliminary data.</text>
</comment>
<comment type="pathway">
    <text evidence="2 7">Isoprenoid biosynthesis; isopentenyl diphosphate biosynthesis via DXP pathway; isopentenyl diphosphate from 1-deoxy-D-xylulose 5-phosphate: step 2/6.</text>
</comment>
<dbReference type="UniPathway" id="UPA00056">
    <property type="reaction ID" value="UER00093"/>
</dbReference>
<evidence type="ECO:0000313" key="9">
    <source>
        <dbReference type="Proteomes" id="UP000637720"/>
    </source>
</evidence>
<gene>
    <name evidence="7 8" type="primary">ispD</name>
    <name evidence="8" type="ORF">GCM10007043_19310</name>
</gene>
<evidence type="ECO:0000256" key="2">
    <source>
        <dbReference type="ARBA" id="ARBA00004787"/>
    </source>
</evidence>
<evidence type="ECO:0000256" key="1">
    <source>
        <dbReference type="ARBA" id="ARBA00001282"/>
    </source>
</evidence>
<dbReference type="PROSITE" id="PS01295">
    <property type="entry name" value="ISPD"/>
    <property type="match status" value="1"/>
</dbReference>
<dbReference type="EMBL" id="BMOF01000046">
    <property type="protein sequence ID" value="GGK05428.1"/>
    <property type="molecule type" value="Genomic_DNA"/>
</dbReference>
<comment type="function">
    <text evidence="7">Catalyzes the formation of 4-diphosphocytidyl-2-C-methyl-D-erythritol from CTP and 2-C-methyl-D-erythritol 4-phosphate (MEP).</text>
</comment>
<dbReference type="InterPro" id="IPR034683">
    <property type="entry name" value="IspD/TarI"/>
</dbReference>
<organism evidence="8 9">
    <name type="scientific">Calditerricola satsumensis</name>
    <dbReference type="NCBI Taxonomy" id="373054"/>
    <lineage>
        <taxon>Bacteria</taxon>
        <taxon>Bacillati</taxon>
        <taxon>Bacillota</taxon>
        <taxon>Bacilli</taxon>
        <taxon>Bacillales</taxon>
        <taxon>Bacillaceae</taxon>
        <taxon>Calditerricola</taxon>
    </lineage>
</organism>
<reference evidence="8" key="2">
    <citation type="submission" date="2020-09" db="EMBL/GenBank/DDBJ databases">
        <authorList>
            <person name="Sun Q."/>
            <person name="Ohkuma M."/>
        </authorList>
    </citation>
    <scope>NUCLEOTIDE SEQUENCE</scope>
    <source>
        <strain evidence="8">JCM 14719</strain>
    </source>
</reference>
<evidence type="ECO:0000313" key="8">
    <source>
        <dbReference type="EMBL" id="GGK05428.1"/>
    </source>
</evidence>
<proteinExistence type="inferred from homology"/>
<keyword evidence="6 7" id="KW-0414">Isoprene biosynthesis</keyword>
<dbReference type="FunFam" id="3.90.550.10:FF:000003">
    <property type="entry name" value="2-C-methyl-D-erythritol 4-phosphate cytidylyltransferase"/>
    <property type="match status" value="1"/>
</dbReference>
<feature type="site" description="Transition state stabilizer" evidence="7">
    <location>
        <position position="22"/>
    </location>
</feature>
<dbReference type="Proteomes" id="UP000637720">
    <property type="component" value="Unassembled WGS sequence"/>
</dbReference>
<dbReference type="InterPro" id="IPR001228">
    <property type="entry name" value="IspD"/>
</dbReference>
<dbReference type="GO" id="GO:0050518">
    <property type="term" value="F:2-C-methyl-D-erythritol 4-phosphate cytidylyltransferase activity"/>
    <property type="evidence" value="ECO:0007669"/>
    <property type="project" value="UniProtKB-UniRule"/>
</dbReference>
<dbReference type="AlphaFoldDB" id="A0A8J3FCB6"/>
<dbReference type="Gene3D" id="3.90.550.10">
    <property type="entry name" value="Spore Coat Polysaccharide Biosynthesis Protein SpsA, Chain A"/>
    <property type="match status" value="1"/>
</dbReference>
<dbReference type="HAMAP" id="MF_00108">
    <property type="entry name" value="IspD"/>
    <property type="match status" value="1"/>
</dbReference>
<dbReference type="InterPro" id="IPR050088">
    <property type="entry name" value="IspD/TarI_cytidylyltransf_bact"/>
</dbReference>
<dbReference type="SUPFAM" id="SSF53448">
    <property type="entry name" value="Nucleotide-diphospho-sugar transferases"/>
    <property type="match status" value="1"/>
</dbReference>
<dbReference type="GO" id="GO:0019288">
    <property type="term" value="P:isopentenyl diphosphate biosynthetic process, methylerythritol 4-phosphate pathway"/>
    <property type="evidence" value="ECO:0007669"/>
    <property type="project" value="UniProtKB-UniRule"/>
</dbReference>
<dbReference type="PANTHER" id="PTHR32125:SF4">
    <property type="entry name" value="2-C-METHYL-D-ERYTHRITOL 4-PHOSPHATE CYTIDYLYLTRANSFERASE, CHLOROPLASTIC"/>
    <property type="match status" value="1"/>
</dbReference>
<evidence type="ECO:0000256" key="5">
    <source>
        <dbReference type="ARBA" id="ARBA00022695"/>
    </source>
</evidence>
<dbReference type="CDD" id="cd02516">
    <property type="entry name" value="CDP-ME_synthetase"/>
    <property type="match status" value="1"/>
</dbReference>
<dbReference type="InterPro" id="IPR029044">
    <property type="entry name" value="Nucleotide-diphossugar_trans"/>
</dbReference>
<dbReference type="EC" id="2.7.7.60" evidence="7"/>
<comment type="similarity">
    <text evidence="3 7">Belongs to the IspD/TarI cytidylyltransferase family. IspD subfamily.</text>
</comment>
<keyword evidence="5 7" id="KW-0548">Nucleotidyltransferase</keyword>
<protein>
    <recommendedName>
        <fullName evidence="7">2-C-methyl-D-erythritol 4-phosphate cytidylyltransferase</fullName>
        <ecNumber evidence="7">2.7.7.60</ecNumber>
    </recommendedName>
    <alternativeName>
        <fullName evidence="7">4-diphosphocytidyl-2C-methyl-D-erythritol synthase</fullName>
    </alternativeName>
    <alternativeName>
        <fullName evidence="7">MEP cytidylyltransferase</fullName>
        <shortName evidence="7">MCT</shortName>
    </alternativeName>
</protein>
<sequence length="236" mass="25180">MRAGAVVVAAGAGRRMQRAENKVFLRIGGTPVLLHSLRVFAAHPAVARIVVVARAGEEERVRALAQDLAPAKPLAVVTGGAERQDSVYAGLCALADCDVVLVHDAARPFVRPQHVDRLLAAVQEAGAACLGVPVKDTVKRVNADGTIAETPPRSALWLAQTPQAFRRALLLAAHEAARADGVVATDDAALVERLGHPVRMVMGDYDNVKMTTPEDVAVAEALLRWREGKDAYRTRL</sequence>
<feature type="site" description="Positions MEP for the nucleophilic attack" evidence="7">
    <location>
        <position position="209"/>
    </location>
</feature>
<accession>A0A8J3FCB6</accession>
<dbReference type="InterPro" id="IPR018294">
    <property type="entry name" value="ISPD_synthase_CS"/>
</dbReference>
<name>A0A8J3FCB6_9BACI</name>
<dbReference type="PANTHER" id="PTHR32125">
    <property type="entry name" value="2-C-METHYL-D-ERYTHRITOL 4-PHOSPHATE CYTIDYLYLTRANSFERASE, CHLOROPLASTIC"/>
    <property type="match status" value="1"/>
</dbReference>
<keyword evidence="4 7" id="KW-0808">Transferase</keyword>
<feature type="site" description="Transition state stabilizer" evidence="7">
    <location>
        <position position="15"/>
    </location>
</feature>
<dbReference type="Pfam" id="PF01128">
    <property type="entry name" value="IspD"/>
    <property type="match status" value="1"/>
</dbReference>
<reference evidence="8" key="1">
    <citation type="journal article" date="2014" name="Int. J. Syst. Evol. Microbiol.">
        <title>Complete genome sequence of Corynebacterium casei LMG S-19264T (=DSM 44701T), isolated from a smear-ripened cheese.</title>
        <authorList>
            <consortium name="US DOE Joint Genome Institute (JGI-PGF)"/>
            <person name="Walter F."/>
            <person name="Albersmeier A."/>
            <person name="Kalinowski J."/>
            <person name="Ruckert C."/>
        </authorList>
    </citation>
    <scope>NUCLEOTIDE SEQUENCE</scope>
    <source>
        <strain evidence="8">JCM 14719</strain>
    </source>
</reference>
<dbReference type="NCBIfam" id="TIGR00453">
    <property type="entry name" value="ispD"/>
    <property type="match status" value="1"/>
</dbReference>
<evidence type="ECO:0000256" key="4">
    <source>
        <dbReference type="ARBA" id="ARBA00022679"/>
    </source>
</evidence>
<dbReference type="RefSeq" id="WP_188817822.1">
    <property type="nucleotide sequence ID" value="NZ_BMOF01000046.1"/>
</dbReference>
<evidence type="ECO:0000256" key="7">
    <source>
        <dbReference type="HAMAP-Rule" id="MF_00108"/>
    </source>
</evidence>
<keyword evidence="9" id="KW-1185">Reference proteome</keyword>
<comment type="catalytic activity">
    <reaction evidence="1 7">
        <text>2-C-methyl-D-erythritol 4-phosphate + CTP + H(+) = 4-CDP-2-C-methyl-D-erythritol + diphosphate</text>
        <dbReference type="Rhea" id="RHEA:13429"/>
        <dbReference type="ChEBI" id="CHEBI:15378"/>
        <dbReference type="ChEBI" id="CHEBI:33019"/>
        <dbReference type="ChEBI" id="CHEBI:37563"/>
        <dbReference type="ChEBI" id="CHEBI:57823"/>
        <dbReference type="ChEBI" id="CHEBI:58262"/>
        <dbReference type="EC" id="2.7.7.60"/>
    </reaction>
</comment>
<evidence type="ECO:0000256" key="6">
    <source>
        <dbReference type="ARBA" id="ARBA00023229"/>
    </source>
</evidence>